<sequence length="574" mass="62861">MSTTTDNTTEQVAGSVEYIDPQVLELEDNVRDHVELDKDFLASLRELGVIVPILAVRDAEGRTYVREGQCRTLGAREVGLTSVPVYVLPAGATNDDTATVERIVQQMVANEQRHGLKNSQRARAIQQMLDTGMSATKVAKKLSMRREDVKAAGAVSKSTAALDALDGGQLDFTQAEVLAEFEDNDDAVERLLRAAHYGGNNFEHTVSTLRSEREVNALIATAEKNYTERGYTILPDRPRWSDLAAVSLAYLRTGDDGEVPADVEKKPEHWAVYLAEDYAYVDATTGEPVADSELDPDTEYDEDTEAAEGLRHYSTVTEKTVIVPEWYCTDYAGAGLALSRSLQGVASRQGAPATEGDDDSPEAIAEREAAQQEAERRERRKVLVLNRLGAAAESVRRDYVVKLLARKTAPKGAATFVAHCLTRDPYILSQNHGSSLTAELLGVKDERAVRALVNEFSTNIDPRAQVISLAVVLGALEARTDKSAWRNARTGITGTASYIASTVGSDAYLQFLIDSGYQPSEIEKVIVGQRTADAVYDEATQESWAHRVVGPRPGPTTPTPESPRAQHRRRTEKW</sequence>
<dbReference type="Gene3D" id="1.10.10.2830">
    <property type="match status" value="1"/>
</dbReference>
<dbReference type="GO" id="GO:0007059">
    <property type="term" value="P:chromosome segregation"/>
    <property type="evidence" value="ECO:0007669"/>
    <property type="project" value="TreeGrafter"/>
</dbReference>
<gene>
    <name evidence="3" type="ORF">Y900_027645</name>
</gene>
<dbReference type="InterPro" id="IPR036086">
    <property type="entry name" value="ParB/Sulfiredoxin_sf"/>
</dbReference>
<protein>
    <submittedName>
        <fullName evidence="3">Chromosome partitioning protein ParB</fullName>
    </submittedName>
</protein>
<accession>A0A064C9Q3</accession>
<evidence type="ECO:0000313" key="4">
    <source>
        <dbReference type="Proteomes" id="UP000022835"/>
    </source>
</evidence>
<keyword evidence="4" id="KW-1185">Reference proteome</keyword>
<feature type="region of interest" description="Disordered" evidence="1">
    <location>
        <begin position="543"/>
        <end position="574"/>
    </location>
</feature>
<name>A0A064C9Q3_9MYCO</name>
<dbReference type="eggNOG" id="COG1475">
    <property type="taxonomic scope" value="Bacteria"/>
</dbReference>
<dbReference type="InterPro" id="IPR050336">
    <property type="entry name" value="Chromosome_partition/occlusion"/>
</dbReference>
<organism evidence="3 4">
    <name type="scientific">Mycolicibacterium aromaticivorans JS19b1 = JCM 16368</name>
    <dbReference type="NCBI Taxonomy" id="1440774"/>
    <lineage>
        <taxon>Bacteria</taxon>
        <taxon>Bacillati</taxon>
        <taxon>Actinomycetota</taxon>
        <taxon>Actinomycetes</taxon>
        <taxon>Mycobacteriales</taxon>
        <taxon>Mycobacteriaceae</taxon>
        <taxon>Mycolicibacterium</taxon>
    </lineage>
</organism>
<dbReference type="SMART" id="SM00470">
    <property type="entry name" value="ParB"/>
    <property type="match status" value="1"/>
</dbReference>
<dbReference type="InterPro" id="IPR003115">
    <property type="entry name" value="ParB_N"/>
</dbReference>
<dbReference type="PANTHER" id="PTHR33375">
    <property type="entry name" value="CHROMOSOME-PARTITIONING PROTEIN PARB-RELATED"/>
    <property type="match status" value="1"/>
</dbReference>
<feature type="compositionally biased region" description="Pro residues" evidence="1">
    <location>
        <begin position="552"/>
        <end position="561"/>
    </location>
</feature>
<evidence type="ECO:0000313" key="3">
    <source>
        <dbReference type="EMBL" id="KDE97065.1"/>
    </source>
</evidence>
<feature type="domain" description="ParB-like N-terminal" evidence="2">
    <location>
        <begin position="17"/>
        <end position="111"/>
    </location>
</feature>
<evidence type="ECO:0000256" key="1">
    <source>
        <dbReference type="SAM" id="MobiDB-lite"/>
    </source>
</evidence>
<dbReference type="EMBL" id="JALN02000002">
    <property type="protein sequence ID" value="KDE97065.1"/>
    <property type="molecule type" value="Genomic_DNA"/>
</dbReference>
<dbReference type="AlphaFoldDB" id="A0A064C9Q3"/>
<dbReference type="GO" id="GO:0005694">
    <property type="term" value="C:chromosome"/>
    <property type="evidence" value="ECO:0007669"/>
    <property type="project" value="TreeGrafter"/>
</dbReference>
<dbReference type="SUPFAM" id="SSF110849">
    <property type="entry name" value="ParB/Sulfiredoxin"/>
    <property type="match status" value="1"/>
</dbReference>
<dbReference type="PANTHER" id="PTHR33375:SF1">
    <property type="entry name" value="CHROMOSOME-PARTITIONING PROTEIN PARB-RELATED"/>
    <property type="match status" value="1"/>
</dbReference>
<proteinExistence type="predicted"/>
<reference evidence="3" key="1">
    <citation type="submission" date="2014-05" db="EMBL/GenBank/DDBJ databases">
        <title>Genome sequence of Mycobacterium aromaticivorans strain JS19b1T (= DSM 45407T).</title>
        <authorList>
            <person name="Kwak Y."/>
            <person name="Park G.-S."/>
            <person name="Li Q.X."/>
            <person name="Lee S.-E."/>
            <person name="Shin J.-H."/>
        </authorList>
    </citation>
    <scope>NUCLEOTIDE SEQUENCE [LARGE SCALE GENOMIC DNA]</scope>
    <source>
        <strain evidence="3">JS19b1</strain>
    </source>
</reference>
<evidence type="ECO:0000259" key="2">
    <source>
        <dbReference type="SMART" id="SM00470"/>
    </source>
</evidence>
<dbReference type="Proteomes" id="UP000022835">
    <property type="component" value="Unassembled WGS sequence"/>
</dbReference>
<dbReference type="RefSeq" id="WP_237752736.1">
    <property type="nucleotide sequence ID" value="NZ_JALN02000002.1"/>
</dbReference>
<feature type="compositionally biased region" description="Basic residues" evidence="1">
    <location>
        <begin position="565"/>
        <end position="574"/>
    </location>
</feature>
<comment type="caution">
    <text evidence="3">The sequence shown here is derived from an EMBL/GenBank/DDBJ whole genome shotgun (WGS) entry which is preliminary data.</text>
</comment>
<dbReference type="CDD" id="cd16387">
    <property type="entry name" value="ParB_N_Srx"/>
    <property type="match status" value="1"/>
</dbReference>
<dbReference type="STRING" id="1440774.Y900_027645"/>
<dbReference type="Gene3D" id="3.90.1530.10">
    <property type="entry name" value="Conserved hypothetical protein from pyrococcus furiosus pfu- 392566-001, ParB domain"/>
    <property type="match status" value="1"/>
</dbReference>